<organism evidence="2 3">
    <name type="scientific">Mytilus coruscus</name>
    <name type="common">Sea mussel</name>
    <dbReference type="NCBI Taxonomy" id="42192"/>
    <lineage>
        <taxon>Eukaryota</taxon>
        <taxon>Metazoa</taxon>
        <taxon>Spiralia</taxon>
        <taxon>Lophotrochozoa</taxon>
        <taxon>Mollusca</taxon>
        <taxon>Bivalvia</taxon>
        <taxon>Autobranchia</taxon>
        <taxon>Pteriomorphia</taxon>
        <taxon>Mytilida</taxon>
        <taxon>Mytiloidea</taxon>
        <taxon>Mytilidae</taxon>
        <taxon>Mytilinae</taxon>
        <taxon>Mytilus</taxon>
    </lineage>
</organism>
<gene>
    <name evidence="2" type="ORF">MCOR_32694</name>
</gene>
<accession>A0A6J8CQX3</accession>
<keyword evidence="3" id="KW-1185">Reference proteome</keyword>
<proteinExistence type="predicted"/>
<feature type="coiled-coil region" evidence="1">
    <location>
        <begin position="102"/>
        <end position="129"/>
    </location>
</feature>
<name>A0A6J8CQX3_MYTCO</name>
<dbReference type="AlphaFoldDB" id="A0A6J8CQX3"/>
<evidence type="ECO:0000313" key="3">
    <source>
        <dbReference type="Proteomes" id="UP000507470"/>
    </source>
</evidence>
<protein>
    <submittedName>
        <fullName evidence="2">Uncharacterized protein</fullName>
    </submittedName>
</protein>
<evidence type="ECO:0000256" key="1">
    <source>
        <dbReference type="SAM" id="Coils"/>
    </source>
</evidence>
<keyword evidence="1" id="KW-0175">Coiled coil</keyword>
<dbReference type="Proteomes" id="UP000507470">
    <property type="component" value="Unassembled WGS sequence"/>
</dbReference>
<dbReference type="EMBL" id="CACVKT020005880">
    <property type="protein sequence ID" value="CAC5398315.1"/>
    <property type="molecule type" value="Genomic_DNA"/>
</dbReference>
<reference evidence="2 3" key="1">
    <citation type="submission" date="2020-06" db="EMBL/GenBank/DDBJ databases">
        <authorList>
            <person name="Li R."/>
            <person name="Bekaert M."/>
        </authorList>
    </citation>
    <scope>NUCLEOTIDE SEQUENCE [LARGE SCALE GENOMIC DNA]</scope>
    <source>
        <strain evidence="3">wild</strain>
    </source>
</reference>
<sequence>MVASLGQKEIEDVENEDQSDDYISFLTHTKTAEATSELEEHTKFREDFVYKVEGLIRSSIAETTGFRPKSTSKNLLLNLRRKLQRNHYPKLLLDQVTVQYCDKKAKISVETARKKLEFAQEESDLLTQKAEYEATCIIEKAKLAAKQKKGLSARKEEAVAMA</sequence>
<evidence type="ECO:0000313" key="2">
    <source>
        <dbReference type="EMBL" id="CAC5398315.1"/>
    </source>
</evidence>